<gene>
    <name evidence="2" type="ORF">UCDDA912_g01744</name>
</gene>
<accession>A0A0G2FWP4</accession>
<dbReference type="Proteomes" id="UP000034680">
    <property type="component" value="Unassembled WGS sequence"/>
</dbReference>
<protein>
    <submittedName>
        <fullName evidence="2">Uncharacterized protein</fullName>
    </submittedName>
</protein>
<sequence>MALQPHYGESFDLVSNITKRKVSAMEYFMKGQYEDILRVHGKADEWIFFARREAVEQTRQTVMRNYNAVRPDGKRTPVSAEFYVQYILRRMWFICCRDQCGMAFQDIPAVPIKLMNTDENAEGPRAPEHIREMQSKEEREQHGNERTERVEEKAITLSNSALEERLGREIKELTAAHLREVQDLKAQMVLEIRELKNSLGKLQGDDDPTMRQD</sequence>
<feature type="compositionally biased region" description="Basic and acidic residues" evidence="1">
    <location>
        <begin position="125"/>
        <end position="148"/>
    </location>
</feature>
<dbReference type="AlphaFoldDB" id="A0A0G2FWP4"/>
<reference evidence="2 3" key="1">
    <citation type="submission" date="2015-05" db="EMBL/GenBank/DDBJ databases">
        <title>Distinctive expansion of gene families associated with plant cell wall degradation and secondary metabolism in the genomes of grapevine trunk pathogens.</title>
        <authorList>
            <person name="Lawrence D.P."/>
            <person name="Travadon R."/>
            <person name="Rolshausen P.E."/>
            <person name="Baumgartner K."/>
        </authorList>
    </citation>
    <scope>NUCLEOTIDE SEQUENCE [LARGE SCALE GENOMIC DNA]</scope>
    <source>
        <strain evidence="2">DA912</strain>
    </source>
</reference>
<proteinExistence type="predicted"/>
<reference evidence="2 3" key="2">
    <citation type="submission" date="2015-05" db="EMBL/GenBank/DDBJ databases">
        <authorList>
            <person name="Morales-Cruz A."/>
            <person name="Amrine K.C."/>
            <person name="Cantu D."/>
        </authorList>
    </citation>
    <scope>NUCLEOTIDE SEQUENCE [LARGE SCALE GENOMIC DNA]</scope>
    <source>
        <strain evidence="2">DA912</strain>
    </source>
</reference>
<name>A0A0G2FWP4_9PEZI</name>
<evidence type="ECO:0000313" key="2">
    <source>
        <dbReference type="EMBL" id="KKY38426.1"/>
    </source>
</evidence>
<dbReference type="OrthoDB" id="5238825at2759"/>
<comment type="caution">
    <text evidence="2">The sequence shown here is derived from an EMBL/GenBank/DDBJ whole genome shotgun (WGS) entry which is preliminary data.</text>
</comment>
<organism evidence="2 3">
    <name type="scientific">Diaporthe ampelina</name>
    <dbReference type="NCBI Taxonomy" id="1214573"/>
    <lineage>
        <taxon>Eukaryota</taxon>
        <taxon>Fungi</taxon>
        <taxon>Dikarya</taxon>
        <taxon>Ascomycota</taxon>
        <taxon>Pezizomycotina</taxon>
        <taxon>Sordariomycetes</taxon>
        <taxon>Sordariomycetidae</taxon>
        <taxon>Diaporthales</taxon>
        <taxon>Diaporthaceae</taxon>
        <taxon>Diaporthe</taxon>
    </lineage>
</organism>
<feature type="region of interest" description="Disordered" evidence="1">
    <location>
        <begin position="119"/>
        <end position="148"/>
    </location>
</feature>
<evidence type="ECO:0000256" key="1">
    <source>
        <dbReference type="SAM" id="MobiDB-lite"/>
    </source>
</evidence>
<keyword evidence="3" id="KW-1185">Reference proteome</keyword>
<evidence type="ECO:0000313" key="3">
    <source>
        <dbReference type="Proteomes" id="UP000034680"/>
    </source>
</evidence>
<dbReference type="EMBL" id="LCUC01000059">
    <property type="protein sequence ID" value="KKY38426.1"/>
    <property type="molecule type" value="Genomic_DNA"/>
</dbReference>